<proteinExistence type="predicted"/>
<accession>A0A1B6K2C7</accession>
<reference evidence="1" key="1">
    <citation type="submission" date="2015-11" db="EMBL/GenBank/DDBJ databases">
        <title>De novo transcriptome assembly of four potential Pierce s Disease insect vectors from Arizona vineyards.</title>
        <authorList>
            <person name="Tassone E.E."/>
        </authorList>
    </citation>
    <scope>NUCLEOTIDE SEQUENCE</scope>
</reference>
<dbReference type="PANTHER" id="PTHR10773:SF19">
    <property type="match status" value="1"/>
</dbReference>
<sequence length="423" mass="48891">DVSCNCKLKCSQNVSKDERKCMFEKFWEIGSFKRQNAFICGLVQRNEIKQRRPRKEGGLLRGGSNKYFLKSETGISVPVCKRYFLQTFCLSDGRVTRALKKSIAGNSPGEDLRGRKGCPSRKIPDDETNYVIEHIGSFTCYESHYTRVQNPNRKYLSDSLNIRKMYSLYIEKCKSVGRIPVKENYYRKVFNTKFNLHFYVPKKDTCKKCDTFKIKNSNPELNEVEKKQLQVDHEVHLRKAELARSCMKEDANSAKTNPETYVCSIDLQKALPFPVLSVSDAYYKRNLYCYNFGIHDMEKDLGYFYVWDETKGSRGAQELSSCLIKHLKTQANNNKKVLIYRGPCTGQNRNIKMTLALMRFIQSDETNIEVLDQKFLVSGHSFLPNDSDFGSVESAAKKKRFVPTSTLVQYHVDLSPHQKVYIV</sequence>
<feature type="non-terminal residue" evidence="1">
    <location>
        <position position="1"/>
    </location>
</feature>
<dbReference type="AlphaFoldDB" id="A0A1B6K2C7"/>
<organism evidence="1">
    <name type="scientific">Homalodisca liturata</name>
    <dbReference type="NCBI Taxonomy" id="320908"/>
    <lineage>
        <taxon>Eukaryota</taxon>
        <taxon>Metazoa</taxon>
        <taxon>Ecdysozoa</taxon>
        <taxon>Arthropoda</taxon>
        <taxon>Hexapoda</taxon>
        <taxon>Insecta</taxon>
        <taxon>Pterygota</taxon>
        <taxon>Neoptera</taxon>
        <taxon>Paraneoptera</taxon>
        <taxon>Hemiptera</taxon>
        <taxon>Auchenorrhyncha</taxon>
        <taxon>Membracoidea</taxon>
        <taxon>Cicadellidae</taxon>
        <taxon>Cicadellinae</taxon>
        <taxon>Proconiini</taxon>
        <taxon>Homalodisca</taxon>
    </lineage>
</organism>
<gene>
    <name evidence="1" type="ORF">g.7785</name>
</gene>
<protein>
    <submittedName>
        <fullName evidence="1">Uncharacterized protein</fullName>
    </submittedName>
</protein>
<dbReference type="PANTHER" id="PTHR10773">
    <property type="entry name" value="DNA-DIRECTED RNA POLYMERASES I, II, AND III SUBUNIT RPABC2"/>
    <property type="match status" value="1"/>
</dbReference>
<evidence type="ECO:0000313" key="1">
    <source>
        <dbReference type="EMBL" id="JAT05595.1"/>
    </source>
</evidence>
<name>A0A1B6K2C7_9HEMI</name>
<dbReference type="EMBL" id="GECU01002112">
    <property type="protein sequence ID" value="JAT05595.1"/>
    <property type="molecule type" value="Transcribed_RNA"/>
</dbReference>